<dbReference type="AlphaFoldDB" id="A0A0A8Z7G1"/>
<protein>
    <submittedName>
        <fullName evidence="2">Uncharacterized protein</fullName>
    </submittedName>
</protein>
<accession>A0A0A8Z7G1</accession>
<name>A0A0A8Z7G1_ARUDO</name>
<organism evidence="2">
    <name type="scientific">Arundo donax</name>
    <name type="common">Giant reed</name>
    <name type="synonym">Donax arundinaceus</name>
    <dbReference type="NCBI Taxonomy" id="35708"/>
    <lineage>
        <taxon>Eukaryota</taxon>
        <taxon>Viridiplantae</taxon>
        <taxon>Streptophyta</taxon>
        <taxon>Embryophyta</taxon>
        <taxon>Tracheophyta</taxon>
        <taxon>Spermatophyta</taxon>
        <taxon>Magnoliopsida</taxon>
        <taxon>Liliopsida</taxon>
        <taxon>Poales</taxon>
        <taxon>Poaceae</taxon>
        <taxon>PACMAD clade</taxon>
        <taxon>Arundinoideae</taxon>
        <taxon>Arundineae</taxon>
        <taxon>Arundo</taxon>
    </lineage>
</organism>
<proteinExistence type="predicted"/>
<evidence type="ECO:0000313" key="2">
    <source>
        <dbReference type="EMBL" id="JAD30807.1"/>
    </source>
</evidence>
<reference evidence="2" key="2">
    <citation type="journal article" date="2015" name="Data Brief">
        <title>Shoot transcriptome of the giant reed, Arundo donax.</title>
        <authorList>
            <person name="Barrero R.A."/>
            <person name="Guerrero F.D."/>
            <person name="Moolhuijzen P."/>
            <person name="Goolsby J.A."/>
            <person name="Tidwell J."/>
            <person name="Bellgard S.E."/>
            <person name="Bellgard M.I."/>
        </authorList>
    </citation>
    <scope>NUCLEOTIDE SEQUENCE</scope>
    <source>
        <tissue evidence="2">Shoot tissue taken approximately 20 cm above the soil surface</tissue>
    </source>
</reference>
<dbReference type="EMBL" id="GBRH01267088">
    <property type="protein sequence ID" value="JAD30807.1"/>
    <property type="molecule type" value="Transcribed_RNA"/>
</dbReference>
<feature type="region of interest" description="Disordered" evidence="1">
    <location>
        <begin position="50"/>
        <end position="69"/>
    </location>
</feature>
<reference evidence="2" key="1">
    <citation type="submission" date="2014-09" db="EMBL/GenBank/DDBJ databases">
        <authorList>
            <person name="Magalhaes I.L.F."/>
            <person name="Oliveira U."/>
            <person name="Santos F.R."/>
            <person name="Vidigal T.H.D.A."/>
            <person name="Brescovit A.D."/>
            <person name="Santos A.J."/>
        </authorList>
    </citation>
    <scope>NUCLEOTIDE SEQUENCE</scope>
    <source>
        <tissue evidence="2">Shoot tissue taken approximately 20 cm above the soil surface</tissue>
    </source>
</reference>
<sequence length="69" mass="7575">MKQQESIKSSHQDSPLRLEFETPLAKLYLSAMPSTRVTSSTPATLTCLSMSPALTSSPHDLPFKEEGHT</sequence>
<evidence type="ECO:0000256" key="1">
    <source>
        <dbReference type="SAM" id="MobiDB-lite"/>
    </source>
</evidence>